<evidence type="ECO:0000256" key="5">
    <source>
        <dbReference type="ARBA" id="ARBA00023235"/>
    </source>
</evidence>
<evidence type="ECO:0000313" key="9">
    <source>
        <dbReference type="EMBL" id="NGZ74946.1"/>
    </source>
</evidence>
<dbReference type="HAMAP" id="MF_01235">
    <property type="entry name" value="ManNAc6P_epimer"/>
    <property type="match status" value="1"/>
</dbReference>
<dbReference type="EC" id="5.1.3.9" evidence="7"/>
<comment type="caution">
    <text evidence="9">The sequence shown here is derived from an EMBL/GenBank/DDBJ whole genome shotgun (WGS) entry which is preliminary data.</text>
</comment>
<evidence type="ECO:0000256" key="8">
    <source>
        <dbReference type="SAM" id="MobiDB-lite"/>
    </source>
</evidence>
<dbReference type="SUPFAM" id="SSF51366">
    <property type="entry name" value="Ribulose-phoshate binding barrel"/>
    <property type="match status" value="1"/>
</dbReference>
<evidence type="ECO:0000256" key="2">
    <source>
        <dbReference type="ARBA" id="ARBA00002147"/>
    </source>
</evidence>
<sequence length="269" mass="28580">MDMHGLLEKLKGALIVSCQAYPGEALYGSHHMAAMAQAAKDGGAAAIRANSPQDVAAIREICGLPVIGIWKKTFPDSEVYITPSASDVLALISAGAEIVALDATRRSRPGGETLEGLLANVRRFSERPLRAGGETESSGSDRTLLMADVSTFEEGLAAEALGFDLLSTTLSGYTSYSRQDSGPDLELVERLSRECGIPVVAEGRYDTPELAAEALMRGAHAVVVGTAITRPHTLSRRFADALKREQPARKAERKNAAVSRPGGSEEEFL</sequence>
<dbReference type="PANTHER" id="PTHR36204">
    <property type="entry name" value="N-ACETYLMANNOSAMINE-6-PHOSPHATE 2-EPIMERASE-RELATED"/>
    <property type="match status" value="1"/>
</dbReference>
<dbReference type="InterPro" id="IPR007260">
    <property type="entry name" value="NanE"/>
</dbReference>
<comment type="catalytic activity">
    <reaction evidence="1 7">
        <text>an N-acyl-D-glucosamine 6-phosphate = an N-acyl-D-mannosamine 6-phosphate</text>
        <dbReference type="Rhea" id="RHEA:23932"/>
        <dbReference type="ChEBI" id="CHEBI:57599"/>
        <dbReference type="ChEBI" id="CHEBI:57666"/>
        <dbReference type="EC" id="5.1.3.9"/>
    </reaction>
</comment>
<dbReference type="PANTHER" id="PTHR36204:SF1">
    <property type="entry name" value="N-ACETYLMANNOSAMINE-6-PHOSPHATE 2-EPIMERASE-RELATED"/>
    <property type="match status" value="1"/>
</dbReference>
<evidence type="ECO:0000256" key="1">
    <source>
        <dbReference type="ARBA" id="ARBA00000056"/>
    </source>
</evidence>
<protein>
    <recommendedName>
        <fullName evidence="7">Putative N-acetylmannosamine-6-phosphate 2-epimerase</fullName>
        <ecNumber evidence="7">5.1.3.9</ecNumber>
    </recommendedName>
    <alternativeName>
        <fullName evidence="7">ManNAc-6-P epimerase</fullName>
    </alternativeName>
</protein>
<keyword evidence="6 7" id="KW-0119">Carbohydrate metabolism</keyword>
<dbReference type="InterPro" id="IPR013785">
    <property type="entry name" value="Aldolase_TIM"/>
</dbReference>
<comment type="similarity">
    <text evidence="4 7">Belongs to the NanE family.</text>
</comment>
<comment type="function">
    <text evidence="2 7">Converts N-acetylmannosamine-6-phosphate (ManNAc-6-P) to N-acetylglucosamine-6-phosphate (GlcNAc-6-P).</text>
</comment>
<feature type="compositionally biased region" description="Basic and acidic residues" evidence="8">
    <location>
        <begin position="241"/>
        <end position="255"/>
    </location>
</feature>
<dbReference type="Gene3D" id="3.20.20.70">
    <property type="entry name" value="Aldolase class I"/>
    <property type="match status" value="1"/>
</dbReference>
<proteinExistence type="inferred from homology"/>
<organism evidence="9 10">
    <name type="scientific">Saccharibacillus alkalitolerans</name>
    <dbReference type="NCBI Taxonomy" id="2705290"/>
    <lineage>
        <taxon>Bacteria</taxon>
        <taxon>Bacillati</taxon>
        <taxon>Bacillota</taxon>
        <taxon>Bacilli</taxon>
        <taxon>Bacillales</taxon>
        <taxon>Paenibacillaceae</taxon>
        <taxon>Saccharibacillus</taxon>
    </lineage>
</organism>
<accession>A0ABX0F1U7</accession>
<reference evidence="9 10" key="1">
    <citation type="submission" date="2020-01" db="EMBL/GenBank/DDBJ databases">
        <title>Polyphasic characterisation and genomic insights into a novel alkali tolerant bacterium VR-M41.</title>
        <authorList>
            <person name="Vemuluri V.R."/>
        </authorList>
    </citation>
    <scope>NUCLEOTIDE SEQUENCE [LARGE SCALE GENOMIC DNA]</scope>
    <source>
        <strain evidence="9 10">VR-M41</strain>
    </source>
</reference>
<keyword evidence="10" id="KW-1185">Reference proteome</keyword>
<feature type="region of interest" description="Disordered" evidence="8">
    <location>
        <begin position="241"/>
        <end position="269"/>
    </location>
</feature>
<comment type="pathway">
    <text evidence="3 7">Amino-sugar metabolism; N-acetylneuraminate degradation; D-fructose 6-phosphate from N-acetylneuraminate: step 3/5.</text>
</comment>
<evidence type="ECO:0000256" key="4">
    <source>
        <dbReference type="ARBA" id="ARBA00007439"/>
    </source>
</evidence>
<evidence type="ECO:0000256" key="7">
    <source>
        <dbReference type="HAMAP-Rule" id="MF_01235"/>
    </source>
</evidence>
<dbReference type="Proteomes" id="UP000800303">
    <property type="component" value="Unassembled WGS sequence"/>
</dbReference>
<dbReference type="NCBIfam" id="NF002231">
    <property type="entry name" value="PRK01130.1"/>
    <property type="match status" value="1"/>
</dbReference>
<keyword evidence="5 7" id="KW-0413">Isomerase</keyword>
<dbReference type="Pfam" id="PF04131">
    <property type="entry name" value="NanE"/>
    <property type="match status" value="1"/>
</dbReference>
<evidence type="ECO:0000313" key="10">
    <source>
        <dbReference type="Proteomes" id="UP000800303"/>
    </source>
</evidence>
<name>A0ABX0F1U7_9BACL</name>
<dbReference type="EMBL" id="JAAFGS010000002">
    <property type="protein sequence ID" value="NGZ74946.1"/>
    <property type="molecule type" value="Genomic_DNA"/>
</dbReference>
<gene>
    <name evidence="7" type="primary">nanE</name>
    <name evidence="9" type="ORF">GYN08_06425</name>
</gene>
<evidence type="ECO:0000256" key="3">
    <source>
        <dbReference type="ARBA" id="ARBA00005081"/>
    </source>
</evidence>
<evidence type="ECO:0000256" key="6">
    <source>
        <dbReference type="ARBA" id="ARBA00023277"/>
    </source>
</evidence>
<dbReference type="CDD" id="cd04729">
    <property type="entry name" value="NanE"/>
    <property type="match status" value="1"/>
</dbReference>
<dbReference type="InterPro" id="IPR011060">
    <property type="entry name" value="RibuloseP-bd_barrel"/>
</dbReference>